<name>A0A0M2HRJ8_9MICO</name>
<accession>A0A0M2HRJ8</accession>
<reference evidence="2 3" key="1">
    <citation type="submission" date="2015-02" db="EMBL/GenBank/DDBJ databases">
        <title>Draft genome sequences of ten Microbacterium spp. with emphasis on heavy metal contaminated environments.</title>
        <authorList>
            <person name="Corretto E."/>
        </authorList>
    </citation>
    <scope>NUCLEOTIDE SEQUENCE [LARGE SCALE GENOMIC DNA]</scope>
    <source>
        <strain evidence="2 3">SA35</strain>
    </source>
</reference>
<dbReference type="InterPro" id="IPR003018">
    <property type="entry name" value="GAF"/>
</dbReference>
<dbReference type="OrthoDB" id="5496274at2"/>
<dbReference type="STRING" id="273678.RS84_00420"/>
<sequence length="397" mass="42272">MARLPAMASSPDLAGLARNLVRVHDAVLSGAQPPQPPRRVVERSWHRTLSLGVDPEARSRHEPLSAAEIEARRRRSRLALVIDELRAPLLAAADASSYLVVVTDAEGTVLWRDGAHRVKSHADALGFVEGALWTEGAVGTNAIGTALVEGAPVQLFSAEHFERAQAPWYCTAEPIHDPIDGSLLGVVDVSGPALTLHPAIRALVSASVQLATARLWRNHGEGLERLRRAAEPLLAGVNGPLLVVDDHGWVAAQRGLSARDRVEAPQADRAVAVPELGLCLPERLGSGWLIRPTPGRVVFTSVLDLVATPAMLEVQAGDSSWRMSLSPRHAQLLAALSQAGPAGTSAGELSRQLFGDADHQVTVRAEFSRLRRAVGALVAGNPYRVVDGVQLVVHRAG</sequence>
<dbReference type="Pfam" id="PF01590">
    <property type="entry name" value="GAF"/>
    <property type="match status" value="1"/>
</dbReference>
<feature type="domain" description="GAF" evidence="1">
    <location>
        <begin position="81"/>
        <end position="209"/>
    </location>
</feature>
<proteinExistence type="predicted"/>
<evidence type="ECO:0000259" key="1">
    <source>
        <dbReference type="Pfam" id="PF01590"/>
    </source>
</evidence>
<keyword evidence="3" id="KW-1185">Reference proteome</keyword>
<protein>
    <submittedName>
        <fullName evidence="2">Acetoin dehydrogenase operon transcriptional activator AcoR</fullName>
    </submittedName>
</protein>
<evidence type="ECO:0000313" key="3">
    <source>
        <dbReference type="Proteomes" id="UP000033900"/>
    </source>
</evidence>
<organism evidence="2 3">
    <name type="scientific">Microbacterium hydrocarbonoxydans</name>
    <dbReference type="NCBI Taxonomy" id="273678"/>
    <lineage>
        <taxon>Bacteria</taxon>
        <taxon>Bacillati</taxon>
        <taxon>Actinomycetota</taxon>
        <taxon>Actinomycetes</taxon>
        <taxon>Micrococcales</taxon>
        <taxon>Microbacteriaceae</taxon>
        <taxon>Microbacterium</taxon>
    </lineage>
</organism>
<dbReference type="Gene3D" id="3.30.450.40">
    <property type="match status" value="1"/>
</dbReference>
<evidence type="ECO:0000313" key="2">
    <source>
        <dbReference type="EMBL" id="KJL49306.1"/>
    </source>
</evidence>
<dbReference type="PATRIC" id="fig|273678.4.peg.412"/>
<gene>
    <name evidence="2" type="primary">acoR_1</name>
    <name evidence="2" type="ORF">RS84_00420</name>
</gene>
<dbReference type="InterPro" id="IPR029016">
    <property type="entry name" value="GAF-like_dom_sf"/>
</dbReference>
<dbReference type="AlphaFoldDB" id="A0A0M2HRJ8"/>
<dbReference type="Proteomes" id="UP000033900">
    <property type="component" value="Unassembled WGS sequence"/>
</dbReference>
<dbReference type="EMBL" id="JYJB01000004">
    <property type="protein sequence ID" value="KJL49306.1"/>
    <property type="molecule type" value="Genomic_DNA"/>
</dbReference>
<comment type="caution">
    <text evidence="2">The sequence shown here is derived from an EMBL/GenBank/DDBJ whole genome shotgun (WGS) entry which is preliminary data.</text>
</comment>